<keyword evidence="4 6" id="KW-0378">Hydrolase</keyword>
<evidence type="ECO:0000256" key="5">
    <source>
        <dbReference type="ARBA" id="ARBA00022825"/>
    </source>
</evidence>
<comment type="caution">
    <text evidence="9">The sequence shown here is derived from an EMBL/GenBank/DDBJ whole genome shotgun (WGS) entry which is preliminary data.</text>
</comment>
<evidence type="ECO:0000256" key="7">
    <source>
        <dbReference type="SAM" id="Phobius"/>
    </source>
</evidence>
<dbReference type="InterPro" id="IPR000209">
    <property type="entry name" value="Peptidase_S8/S53_dom"/>
</dbReference>
<keyword evidence="2 6" id="KW-0645">Protease</keyword>
<evidence type="ECO:0000313" key="9">
    <source>
        <dbReference type="EMBL" id="TYS86763.1"/>
    </source>
</evidence>
<dbReference type="Pfam" id="PF00082">
    <property type="entry name" value="Peptidase_S8"/>
    <property type="match status" value="1"/>
</dbReference>
<dbReference type="InterPro" id="IPR034202">
    <property type="entry name" value="Subtilisin_Carlsberg-like"/>
</dbReference>
<dbReference type="AlphaFoldDB" id="A0A5D4UHP0"/>
<dbReference type="SUPFAM" id="SSF52743">
    <property type="entry name" value="Subtilisin-like"/>
    <property type="match status" value="1"/>
</dbReference>
<dbReference type="RefSeq" id="WP_148969614.1">
    <property type="nucleotide sequence ID" value="NZ_JBNIKW010000002.1"/>
</dbReference>
<dbReference type="PRINTS" id="PR00723">
    <property type="entry name" value="SUBTILISIN"/>
</dbReference>
<evidence type="ECO:0000313" key="10">
    <source>
        <dbReference type="Proteomes" id="UP000324269"/>
    </source>
</evidence>
<keyword evidence="7" id="KW-0472">Membrane</keyword>
<evidence type="ECO:0000259" key="8">
    <source>
        <dbReference type="Pfam" id="PF00082"/>
    </source>
</evidence>
<feature type="active site" description="Charge relay system" evidence="6">
    <location>
        <position position="285"/>
    </location>
</feature>
<accession>A0A5D4UHP0</accession>
<feature type="active site" description="Charge relay system" evidence="6">
    <location>
        <position position="139"/>
    </location>
</feature>
<dbReference type="GO" id="GO:0006508">
    <property type="term" value="P:proteolysis"/>
    <property type="evidence" value="ECO:0007669"/>
    <property type="project" value="UniProtKB-KW"/>
</dbReference>
<evidence type="ECO:0000256" key="1">
    <source>
        <dbReference type="ARBA" id="ARBA00011073"/>
    </source>
</evidence>
<comment type="similarity">
    <text evidence="1 6">Belongs to the peptidase S8 family.</text>
</comment>
<dbReference type="PANTHER" id="PTHR43806">
    <property type="entry name" value="PEPTIDASE S8"/>
    <property type="match status" value="1"/>
</dbReference>
<keyword evidence="5 6" id="KW-0720">Serine protease</keyword>
<evidence type="ECO:0000256" key="6">
    <source>
        <dbReference type="PROSITE-ProRule" id="PRU01240"/>
    </source>
</evidence>
<feature type="active site" description="Charge relay system" evidence="6">
    <location>
        <position position="109"/>
    </location>
</feature>
<dbReference type="EMBL" id="VTEZ01000002">
    <property type="protein sequence ID" value="TYS86763.1"/>
    <property type="molecule type" value="Genomic_DNA"/>
</dbReference>
<reference evidence="9 10" key="1">
    <citation type="submission" date="2019-08" db="EMBL/GenBank/DDBJ databases">
        <title>Bacillus genomes from the desert of Cuatro Cienegas, Coahuila.</title>
        <authorList>
            <person name="Olmedo-Alvarez G."/>
        </authorList>
    </citation>
    <scope>NUCLEOTIDE SEQUENCE [LARGE SCALE GENOMIC DNA]</scope>
    <source>
        <strain evidence="9 10">CH87b_3T</strain>
    </source>
</reference>
<evidence type="ECO:0000256" key="2">
    <source>
        <dbReference type="ARBA" id="ARBA00022670"/>
    </source>
</evidence>
<dbReference type="OrthoDB" id="9798386at2"/>
<dbReference type="PROSITE" id="PS51892">
    <property type="entry name" value="SUBTILASE"/>
    <property type="match status" value="1"/>
</dbReference>
<dbReference type="Gene3D" id="3.40.50.200">
    <property type="entry name" value="Peptidase S8/S53 domain"/>
    <property type="match status" value="1"/>
</dbReference>
<proteinExistence type="inferred from homology"/>
<name>A0A5D4UHP0_9BACI</name>
<dbReference type="PANTHER" id="PTHR43806:SF11">
    <property type="entry name" value="CEREVISIN-RELATED"/>
    <property type="match status" value="1"/>
</dbReference>
<dbReference type="GO" id="GO:0004252">
    <property type="term" value="F:serine-type endopeptidase activity"/>
    <property type="evidence" value="ECO:0007669"/>
    <property type="project" value="UniProtKB-UniRule"/>
</dbReference>
<feature type="domain" description="Peptidase S8/S53" evidence="8">
    <location>
        <begin position="100"/>
        <end position="318"/>
    </location>
</feature>
<dbReference type="InterPro" id="IPR050131">
    <property type="entry name" value="Peptidase_S8_subtilisin-like"/>
</dbReference>
<dbReference type="Proteomes" id="UP000324269">
    <property type="component" value="Unassembled WGS sequence"/>
</dbReference>
<dbReference type="CDD" id="cd07477">
    <property type="entry name" value="Peptidases_S8_Subtilisin_subset"/>
    <property type="match status" value="1"/>
</dbReference>
<organism evidence="9 10">
    <name type="scientific">Rossellomorea aquimaris</name>
    <dbReference type="NCBI Taxonomy" id="189382"/>
    <lineage>
        <taxon>Bacteria</taxon>
        <taxon>Bacillati</taxon>
        <taxon>Bacillota</taxon>
        <taxon>Bacilli</taxon>
        <taxon>Bacillales</taxon>
        <taxon>Bacillaceae</taxon>
        <taxon>Rossellomorea</taxon>
    </lineage>
</organism>
<feature type="transmembrane region" description="Helical" evidence="7">
    <location>
        <begin position="29"/>
        <end position="47"/>
    </location>
</feature>
<protein>
    <submittedName>
        <fullName evidence="9">S8 family peptidase</fullName>
    </submittedName>
</protein>
<sequence length="338" mass="37377">MILVIWYIFKKMENKFYSIKERVNYMKKAIIFLSIACVSVFCFYLVLENKKSSSAVSEVQTQIDQNVKSDYSQESDSEKFSWGYNALSIEEVQKNYKVFGENVSIAILDTGISKHQDIKIKGGINIIDKSLSYEDDNGHGTFLAGIISNISPMAEIYAVKVLKEDQTGTYEGIASGIDWAIENNIDVILMSFGGMKDSVVLKNAIRKAYDENIILIASTGNTALSNNIITYPAKYQEVIAVGAITKENKTWIGSNTGEEVTTMAPGHKVLSTMNDGTYSTQSGTSLAAAHIAGSIALCKSYNRELVNDEVKQIVFKAYSNKTPDGYGIFSLIEAIKHF</sequence>
<evidence type="ECO:0000256" key="3">
    <source>
        <dbReference type="ARBA" id="ARBA00022723"/>
    </source>
</evidence>
<keyword evidence="7" id="KW-1133">Transmembrane helix</keyword>
<dbReference type="InterPro" id="IPR036852">
    <property type="entry name" value="Peptidase_S8/S53_dom_sf"/>
</dbReference>
<dbReference type="InterPro" id="IPR015500">
    <property type="entry name" value="Peptidase_S8_subtilisin-rel"/>
</dbReference>
<dbReference type="InterPro" id="IPR023827">
    <property type="entry name" value="Peptidase_S8_Asp-AS"/>
</dbReference>
<evidence type="ECO:0000256" key="4">
    <source>
        <dbReference type="ARBA" id="ARBA00022801"/>
    </source>
</evidence>
<keyword evidence="7" id="KW-0812">Transmembrane</keyword>
<dbReference type="PROSITE" id="PS00136">
    <property type="entry name" value="SUBTILASE_ASP"/>
    <property type="match status" value="1"/>
</dbReference>
<dbReference type="GO" id="GO:0046872">
    <property type="term" value="F:metal ion binding"/>
    <property type="evidence" value="ECO:0007669"/>
    <property type="project" value="UniProtKB-KW"/>
</dbReference>
<gene>
    <name evidence="9" type="ORF">FZC85_07105</name>
</gene>
<keyword evidence="3" id="KW-0479">Metal-binding</keyword>